<dbReference type="Pfam" id="PF13385">
    <property type="entry name" value="Laminin_G_3"/>
    <property type="match status" value="1"/>
</dbReference>
<keyword evidence="2" id="KW-0677">Repeat</keyword>
<dbReference type="PANTHER" id="PTHR24273:SF32">
    <property type="entry name" value="HYALIN"/>
    <property type="match status" value="1"/>
</dbReference>
<dbReference type="InterPro" id="IPR013320">
    <property type="entry name" value="ConA-like_dom_sf"/>
</dbReference>
<dbReference type="Gene3D" id="2.60.120.200">
    <property type="match status" value="2"/>
</dbReference>
<reference evidence="5 6" key="1">
    <citation type="submission" date="2020-08" db="EMBL/GenBank/DDBJ databases">
        <title>Croceimicrobium hydrocarbonivorans gen. nov., sp. nov., a novel marine bacterium isolated from a bacterial consortium that degrades polyethylene terephthalate.</title>
        <authorList>
            <person name="Liu R."/>
        </authorList>
    </citation>
    <scope>NUCLEOTIDE SEQUENCE [LARGE SCALE GENOMIC DNA]</scope>
    <source>
        <strain evidence="5 6">A20-9</strain>
    </source>
</reference>
<evidence type="ECO:0000313" key="6">
    <source>
        <dbReference type="Proteomes" id="UP000516305"/>
    </source>
</evidence>
<keyword evidence="1 3" id="KW-0732">Signal</keyword>
<dbReference type="KEGG" id="chyd:H4K34_13840"/>
<dbReference type="Gene3D" id="2.60.40.10">
    <property type="entry name" value="Immunoglobulins"/>
    <property type="match status" value="1"/>
</dbReference>
<dbReference type="PANTHER" id="PTHR24273">
    <property type="entry name" value="FI04643P-RELATED"/>
    <property type="match status" value="1"/>
</dbReference>
<evidence type="ECO:0000259" key="4">
    <source>
        <dbReference type="PROSITE" id="PS50825"/>
    </source>
</evidence>
<organism evidence="5 6">
    <name type="scientific">Croceimicrobium hydrocarbonivorans</name>
    <dbReference type="NCBI Taxonomy" id="2761580"/>
    <lineage>
        <taxon>Bacteria</taxon>
        <taxon>Pseudomonadati</taxon>
        <taxon>Bacteroidota</taxon>
        <taxon>Flavobacteriia</taxon>
        <taxon>Flavobacteriales</taxon>
        <taxon>Owenweeksiaceae</taxon>
        <taxon>Croceimicrobium</taxon>
    </lineage>
</organism>
<keyword evidence="6" id="KW-1185">Reference proteome</keyword>
<dbReference type="Pfam" id="PF18962">
    <property type="entry name" value="Por_Secre_tail"/>
    <property type="match status" value="1"/>
</dbReference>
<dbReference type="InterPro" id="IPR013783">
    <property type="entry name" value="Ig-like_fold"/>
</dbReference>
<dbReference type="Proteomes" id="UP000516305">
    <property type="component" value="Chromosome"/>
</dbReference>
<protein>
    <submittedName>
        <fullName evidence="5">HYR domain-containing protein</fullName>
    </submittedName>
</protein>
<dbReference type="RefSeq" id="WP_210757982.1">
    <property type="nucleotide sequence ID" value="NZ_CP060139.1"/>
</dbReference>
<evidence type="ECO:0000256" key="1">
    <source>
        <dbReference type="ARBA" id="ARBA00022729"/>
    </source>
</evidence>
<evidence type="ECO:0000313" key="5">
    <source>
        <dbReference type="EMBL" id="QNR23451.1"/>
    </source>
</evidence>
<dbReference type="NCBIfam" id="TIGR04183">
    <property type="entry name" value="Por_Secre_tail"/>
    <property type="match status" value="1"/>
</dbReference>
<dbReference type="InterPro" id="IPR026444">
    <property type="entry name" value="Secre_tail"/>
</dbReference>
<dbReference type="Gene3D" id="2.60.40.2700">
    <property type="match status" value="1"/>
</dbReference>
<feature type="domain" description="HYR" evidence="4">
    <location>
        <begin position="2964"/>
        <end position="3044"/>
    </location>
</feature>
<evidence type="ECO:0000256" key="2">
    <source>
        <dbReference type="ARBA" id="ARBA00022737"/>
    </source>
</evidence>
<gene>
    <name evidence="5" type="ORF">H4K34_13840</name>
</gene>
<dbReference type="PROSITE" id="PS50825">
    <property type="entry name" value="HYR"/>
    <property type="match status" value="4"/>
</dbReference>
<evidence type="ECO:0000256" key="3">
    <source>
        <dbReference type="SAM" id="SignalP"/>
    </source>
</evidence>
<dbReference type="Pfam" id="PF02494">
    <property type="entry name" value="HYR"/>
    <property type="match status" value="5"/>
</dbReference>
<name>A0A7H0VCK3_9FLAO</name>
<feature type="domain" description="HYR" evidence="4">
    <location>
        <begin position="950"/>
        <end position="1034"/>
    </location>
</feature>
<dbReference type="InterPro" id="IPR003410">
    <property type="entry name" value="HYR_dom"/>
</dbReference>
<accession>A0A7H0VCK3</accession>
<feature type="chain" id="PRO_5028987081" evidence="3">
    <location>
        <begin position="22"/>
        <end position="3526"/>
    </location>
</feature>
<dbReference type="GO" id="GO:0004553">
    <property type="term" value="F:hydrolase activity, hydrolyzing O-glycosyl compounds"/>
    <property type="evidence" value="ECO:0007669"/>
    <property type="project" value="UniProtKB-ARBA"/>
</dbReference>
<proteinExistence type="predicted"/>
<feature type="domain" description="HYR" evidence="4">
    <location>
        <begin position="3126"/>
        <end position="3208"/>
    </location>
</feature>
<dbReference type="EMBL" id="CP060139">
    <property type="protein sequence ID" value="QNR23451.1"/>
    <property type="molecule type" value="Genomic_DNA"/>
</dbReference>
<dbReference type="SUPFAM" id="SSF49899">
    <property type="entry name" value="Concanavalin A-like lectins/glucanases"/>
    <property type="match status" value="2"/>
</dbReference>
<dbReference type="GO" id="GO:0005975">
    <property type="term" value="P:carbohydrate metabolic process"/>
    <property type="evidence" value="ECO:0007669"/>
    <property type="project" value="UniProtKB-ARBA"/>
</dbReference>
<feature type="domain" description="HYR" evidence="4">
    <location>
        <begin position="3045"/>
        <end position="3125"/>
    </location>
</feature>
<sequence length="3526" mass="374255">MNLRLLYRLFLSLLFAIWASAAFGQLSSGVNAPHCAFTGTLEVGDTLFFRSLDTALTNHNLNFQWYTCDDKSGTGRTAISTATDSAYILREADTAKFIQLGVFPQGGYYTGAEIRTATYGIVYNPLEFFLSSPGMTAPYAFRLSPGDIPSNAPFQLNTASLGVLIPQMSGAYPNGDDVYIYGFIEPFSTNSSQRAYGYYNSGFGCVYKFDLSFYSKKSTDSQHVKLVDLSGYINVQGSAAYPPGSGLSPDHFRFTCSSLNFNNMAASNSVIGTVNTFLLGFKLNLASIGIVTALNTSESTKNHLLQVETDTADGTLDRILIKDIKDLKFLDFVVESSVSLENDIDASETQTWNNGKGWEPLYRRFNGLGMSPDFKPDQVGIYLEGGNHTIKGLYINRPNEDEVGIFQELAGASYVRNLALEEVDIKGKDKVGAIAGSSASNYSNDIIAVTGSIEGQNSVGALFGEVEIAKSLSLNYAYSTAQTQSADGSGALIGNVIGSANLNQVYASGAVSGTRALAGGTGGVVATESYYNSDSVASSSQGLPLTTAQMKQFNNYNNWDFSNVWGITPLVNNGFPILRAFYPALTVDVLANQNPFCPSDSIGSIQAYINGGAAPYQFSWGDGDTSLQRTGLAAGSYSYHAIDALGDTLNGSFSLNASDSIAPNFNLPGFTTKYLDAAGRLNIQGSDFLSYASDNCKLDSLWLSIDSLDCSVISSGPVPASAYFDGINDFAWVSNNPSLNFDQGIISLWVKPDSYNSNAGIIAMRGNTSRYSFHLNQNANQLGLWNNISYSTLDYSKGFDAGQWYHIVIVIKGTTANPEVWINGENIGSFTVNINFDISNENFVLGSSNSFGEFFKGSIANVALYDSLLSPSDMNLLWAQDSLTEIPHLVAYYPLLETGTVLKDYGPNAYDGLFVNWNSSDRQFNAKELWVYAEDHNGLIDSARTWIFAKDTIKPQITFVPANISVQADSNSCGAIVNYSLPQASDNCALASLNLVSGYASGSVFPEGKTIVTYEFRDSSGNAETCSFEVLVTDTIAPQFLTCPQDRNFDDYFHTCDFEQRFQAPNFDTACAAKVDHQITQSSLTTAFSFNASNKFGPEPTGIVRFFDLDQDGIQNNYHLKGITFGIGAVPDGNVYEVRIYRFSEVTHGDSVFDFLSDENRIDLNRYHPTIIRTNHYTHNQSFGLQTVPVDLQLIPSDKIIVEILGPGVAGSFAGNTDLNNQTVPGYWGRNDGYATINPANRSGVVPIIALEGEEYINLKTVQYAGPESGTYLPFGKTDIGYYIEDGSGNRDSCSYSFTLNDSSAATDFDISREVATSDTTCDAQYNWGPIENYFTECNLDTVVQLSGLPLDTIYPLGTTVNSYLVYDTYGNVSDTSYLRLTVKDLSSPDAQLVSNVQVYLDSNGLGSIDSWSLDSGSTDNCGLVDSIVLTDNVFTCRDVDSYFSEGATASYLSFDGINDTVTIDLDGVIDQIDTFSIQYYHRQDIVNRPYSQLIGGVFSLRSGTEEILGYSFSNFFTLVTTGPTVRGAGVVSAHMPFNVWHKFTFSYAKPDLKVYLDDNLIITANYAIDSSKVSNLNLVLGKAGTTNPSFSPLSNVDLDDFIIYDTLADGLTSPDPSHILASFGFNQAGDSVLFDQGPGAYHGQLHNFDVDSAWHNVSDTLLVYVQDEAGNRTPVNLPIDVIDTIAPSIQVLNAGYYLDSNAQFIVDYNSVISNVWEACELDTVFWNADTLTCADLGLNEIQITASDIYGNSRTSVAQLTLLDSIAPAVYAKGIDLFLDASGQASVSASEVDSNSYDPNCSLDTLYLSQTEFTCSDLGTPTVYLIGIDNSGNKDSSLVAISVLDTVKPDVRTRDIQIYLDANGQAAIVPADIDSASTKLCANLNLDISQNNFSCADLGSNTVWLFADDGLGNRDSASAQVLVLDTLAPQLQALNQILYLDNAGQAGLSVNEVNNASTDNCAIQQISISKTQFDCDDLGIQNYYLIASDASGNSDSISFSVEIRDTIKPVADARNRVLYLGADGSVSLDPQSVNRASVSNCNVSYALSQSTFTCADEGLNLETFYITDLAGNQDSATFLVEVRDTISPVVIPRNITVQLGATGQVSVAASQVDSASYDNCSNQLFYSISKSSFNCNNLGLNTVSLTATDGQGNSTTAQAQILVEDNILPVVRSRNLSLYLDANGMASITTGMLDNGSTDNCSIDSLALSQSDFNCADLGQNTISFQAFDQSGNSNSTNAIITVIDTMAPVLNTQSINVYLDANGQASITANDLDNGSTDNCAIQSLQISQTSFDCGDLGQVAIQFTASDASGNSRSQMLNVMVLDTISPIVVGGSLSLNLDAIGQASISAADINASSSDNCGISQWSLSQTSFDCTNLGSNTISLTGTDASGNSTSADWTISIVDNAAPTVLAQNQTLYLDANGSASLSASQVDAGSSDNCGIQNLSLSQSTFDCSDIGTLNLSLSADDASGNMASTNFVATVLDTMAPVLSTQSINVYLDANGQATISATDLDNGSTDNCAIQDLQISQSSFDCSDLGNQTLTFTAVDVNGNQRSAQVGITVLDTISPQVVGGSLSLNLDANGQASLTAGDINAGSSDNCGISQWSLSQTSFDCSNLGSNTISLTGTDASGNSTSADWTISIVDNAAPTVLAQNQTLYLDANGNASLSTSQVDAGSYDNCGIQNLSLSQSSFNCSDIGTLSLSLTADDASGNMASANFVAAVLDTMAPVLSTQSINVYLDANGQATISATDLDNGSTDNCAIQDLQISQSSFDCSDLGNQTLTFTAVDVNGNQRSTQVGITVLDTVSPVVPGGSFTLNLDANGAASLSPADINSNASDNCGVISWSLSQTSFSCADVGSNTVSLTATDASGNSQTTNYTILVEDVLAPVLNLQNITVYLNVNGMRAVAATEVDNGSSDNCSIASRVLDIDTFDCADLGQNLVNFTATDVNGNAASQNVIITVKDTISPSIVNLPANITAYTDANQCGTIVQWPAILGSDNCGSATVSTSQTNGGLFAKGLTTVNVLVQDANGNSQSGSFSINVLDTIAPLISNVPQVYTVLPNAASCDAGVNWIPPVASDNCGTATLTSNYAPGATLPVGTTTIVYTATDADGNSRSVSFDVTVTDAIAPQFSNVPADIVQANDAGQCGANVNWTAPNATDNCTVSTFSSSHNSGDFFAIGTTTVTYTASDAAGNQTSISFDITVEDQEKPVVSSVPANDTVGQCGAAYVYSLPVATDNCGTVNVQQIAGLAPGNVFPIGVTQNSFRISDAAGNDTVVGFTVVVIPQGQAKLPDLLEICANAPAVDITEGQASINWSGPGIINSGTTFDPARAGTGRKTLTYTFVDDYGCSVSGSIIVTVLPVPSTPQIVQVASNTLSTTQTYSTYQWYRDGVAIPGAVNQNYSYTQSGHYQVIVGNISGCEVFGAGYAIGPIHGGIGVDEFNWSDMQVYPNPNDGLFTIDFAGLTKENMKVQVLSTDGKLVYESQQKLNAESQIRIDLRGLPAAVYYLRVSNGAIRETRKLIIY</sequence>
<feature type="signal peptide" evidence="3">
    <location>
        <begin position="1"/>
        <end position="21"/>
    </location>
</feature>